<sequence>MIAGDRPDALRENRYVLHRSDDRSADEALAGFQRFPTWMWRNTVVRDFVEWLHERNARLPAHERCGFYGMDLYSMYASMQSVLEYLDREGPGAATRARARCGCFEHFGEDQQTYGYVASFGMGASCAPTRPSSATRPPPRWASKANGMSATPGRRRALRAGAAGDLPVRPVSRPD</sequence>
<gene>
    <name evidence="2" type="ORF">H8R02_05960</name>
</gene>
<comment type="caution">
    <text evidence="2">The sequence shown here is derived from an EMBL/GenBank/DDBJ whole genome shotgun (WGS) entry which is preliminary data.</text>
</comment>
<keyword evidence="3" id="KW-1185">Reference proteome</keyword>
<organism evidence="2 3">
    <name type="scientific">Ramlibacter albus</name>
    <dbReference type="NCBI Taxonomy" id="2079448"/>
    <lineage>
        <taxon>Bacteria</taxon>
        <taxon>Pseudomonadati</taxon>
        <taxon>Pseudomonadota</taxon>
        <taxon>Betaproteobacteria</taxon>
        <taxon>Burkholderiales</taxon>
        <taxon>Comamonadaceae</taxon>
        <taxon>Ramlibacter</taxon>
    </lineage>
</organism>
<dbReference type="Gene3D" id="3.30.1870.10">
    <property type="entry name" value="EreA-like, domain 2"/>
    <property type="match status" value="1"/>
</dbReference>
<dbReference type="PANTHER" id="PTHR31299">
    <property type="entry name" value="ESTERASE, PUTATIVE (AFU_ORTHOLOGUE AFUA_1G05850)-RELATED"/>
    <property type="match status" value="1"/>
</dbReference>
<reference evidence="2" key="1">
    <citation type="submission" date="2020-08" db="EMBL/GenBank/DDBJ databases">
        <title>Ramlibacter sp. GTP1 16S ribosomal RNA gene genome sequencing and assembly.</title>
        <authorList>
            <person name="Kang M."/>
        </authorList>
    </citation>
    <scope>NUCLEOTIDE SEQUENCE</scope>
    <source>
        <strain evidence="2">GTP1</strain>
    </source>
</reference>
<protein>
    <submittedName>
        <fullName evidence="2">Erythromycin esterase family protein</fullName>
    </submittedName>
</protein>
<name>A0A923S4C3_9BURK</name>
<dbReference type="SUPFAM" id="SSF159501">
    <property type="entry name" value="EreA/ChaN-like"/>
    <property type="match status" value="1"/>
</dbReference>
<dbReference type="Proteomes" id="UP000596827">
    <property type="component" value="Unassembled WGS sequence"/>
</dbReference>
<dbReference type="AlphaFoldDB" id="A0A923S4C3"/>
<dbReference type="GO" id="GO:0046677">
    <property type="term" value="P:response to antibiotic"/>
    <property type="evidence" value="ECO:0007669"/>
    <property type="project" value="InterPro"/>
</dbReference>
<proteinExistence type="predicted"/>
<accession>A0A923S4C3</accession>
<evidence type="ECO:0000313" key="2">
    <source>
        <dbReference type="EMBL" id="MBC5763987.1"/>
    </source>
</evidence>
<dbReference type="Pfam" id="PF05139">
    <property type="entry name" value="Erythro_esteras"/>
    <property type="match status" value="1"/>
</dbReference>
<dbReference type="PANTHER" id="PTHR31299:SF0">
    <property type="entry name" value="ESTERASE, PUTATIVE (AFU_ORTHOLOGUE AFUA_1G05850)-RELATED"/>
    <property type="match status" value="1"/>
</dbReference>
<dbReference type="InterPro" id="IPR007815">
    <property type="entry name" value="Emycin_Estase"/>
</dbReference>
<evidence type="ECO:0000256" key="1">
    <source>
        <dbReference type="SAM" id="MobiDB-lite"/>
    </source>
</evidence>
<dbReference type="EMBL" id="JACORU010000001">
    <property type="protein sequence ID" value="MBC5763987.1"/>
    <property type="molecule type" value="Genomic_DNA"/>
</dbReference>
<evidence type="ECO:0000313" key="3">
    <source>
        <dbReference type="Proteomes" id="UP000596827"/>
    </source>
</evidence>
<feature type="region of interest" description="Disordered" evidence="1">
    <location>
        <begin position="127"/>
        <end position="175"/>
    </location>
</feature>
<dbReference type="InterPro" id="IPR052036">
    <property type="entry name" value="Hydrolase/PRTase-associated"/>
</dbReference>